<dbReference type="Pfam" id="PF13400">
    <property type="entry name" value="Tad"/>
    <property type="match status" value="1"/>
</dbReference>
<dbReference type="Proteomes" id="UP001073227">
    <property type="component" value="Unassembled WGS sequence"/>
</dbReference>
<dbReference type="EMBL" id="JAOVZR010000001">
    <property type="protein sequence ID" value="MCY0146202.1"/>
    <property type="molecule type" value="Genomic_DNA"/>
</dbReference>
<comment type="caution">
    <text evidence="2">The sequence shown here is derived from an EMBL/GenBank/DDBJ whole genome shotgun (WGS) entry which is preliminary data.</text>
</comment>
<dbReference type="CDD" id="cd00198">
    <property type="entry name" value="vWFA"/>
    <property type="match status" value="1"/>
</dbReference>
<dbReference type="InterPro" id="IPR002035">
    <property type="entry name" value="VWF_A"/>
</dbReference>
<dbReference type="PROSITE" id="PS50234">
    <property type="entry name" value="VWFA"/>
    <property type="match status" value="1"/>
</dbReference>
<evidence type="ECO:0000259" key="1">
    <source>
        <dbReference type="PROSITE" id="PS50234"/>
    </source>
</evidence>
<feature type="domain" description="VWFA" evidence="1">
    <location>
        <begin position="163"/>
        <end position="351"/>
    </location>
</feature>
<keyword evidence="3" id="KW-1185">Reference proteome</keyword>
<evidence type="ECO:0000313" key="3">
    <source>
        <dbReference type="Proteomes" id="UP001073227"/>
    </source>
</evidence>
<name>A0ABT3Z364_9HYPH</name>
<organism evidence="2 3">
    <name type="scientific">Hoeflea algicola</name>
    <dbReference type="NCBI Taxonomy" id="2983763"/>
    <lineage>
        <taxon>Bacteria</taxon>
        <taxon>Pseudomonadati</taxon>
        <taxon>Pseudomonadota</taxon>
        <taxon>Alphaproteobacteria</taxon>
        <taxon>Hyphomicrobiales</taxon>
        <taxon>Rhizobiaceae</taxon>
        <taxon>Hoeflea</taxon>
    </lineage>
</organism>
<dbReference type="SUPFAM" id="SSF53300">
    <property type="entry name" value="vWA-like"/>
    <property type="match status" value="1"/>
</dbReference>
<dbReference type="Gene3D" id="3.40.50.410">
    <property type="entry name" value="von Willebrand factor, type A domain"/>
    <property type="match status" value="1"/>
</dbReference>
<sequence length="364" mass="39358">MAKSILKSKFRDLLRKKNGNFAMMAALTLPVMFMAGSLAVDTTNVLSMKTRLQNAVDSAALATATRLLQEDNLTAVQAKEFAEKFLDGQIEEDLSAFSNMSVKPTVTVLPVTIDNGVVWKVSISLVGTQSLTPMARMMGKENLSVNVVGKAESGSAGSQGSFSMALVLDQSGSMGWNLGGLMKIIVLKTAVNSLTTQFATADPDRKYVRVGAASYSSYLKSTQKLSWNPTKLSDFANGLWADGGTDSTDAFSWAYDSVTANKEIRRHERKSGQVPKKFIVFMTDGDNNYKSADTSTMKLCNDAKNDGVVIYSVAFAAPKRGKELLEYCASSSSHFFDAKNSAELISAFENIGLQTSEVVSRLTQ</sequence>
<evidence type="ECO:0000313" key="2">
    <source>
        <dbReference type="EMBL" id="MCY0146202.1"/>
    </source>
</evidence>
<dbReference type="SMART" id="SM00327">
    <property type="entry name" value="VWA"/>
    <property type="match status" value="1"/>
</dbReference>
<reference evidence="2" key="1">
    <citation type="submission" date="2022-10" db="EMBL/GenBank/DDBJ databases">
        <title>Hoeflea sp. G2-23, isolated from marine algae.</title>
        <authorList>
            <person name="Kristyanto S."/>
            <person name="Kim J.M."/>
            <person name="Jeon C.O."/>
        </authorList>
    </citation>
    <scope>NUCLEOTIDE SEQUENCE</scope>
    <source>
        <strain evidence="2">G2-23</strain>
    </source>
</reference>
<protein>
    <submittedName>
        <fullName evidence="2">TadE/TadG family protein</fullName>
    </submittedName>
</protein>
<dbReference type="Pfam" id="PF00092">
    <property type="entry name" value="VWA"/>
    <property type="match status" value="1"/>
</dbReference>
<accession>A0ABT3Z364</accession>
<dbReference type="InterPro" id="IPR028087">
    <property type="entry name" value="Tad_N"/>
</dbReference>
<dbReference type="InterPro" id="IPR036465">
    <property type="entry name" value="vWFA_dom_sf"/>
</dbReference>
<proteinExistence type="predicted"/>
<gene>
    <name evidence="2" type="ORF">OEG84_00320</name>
</gene>
<dbReference type="RefSeq" id="WP_267651889.1">
    <property type="nucleotide sequence ID" value="NZ_JAOVZR010000001.1"/>
</dbReference>